<organism evidence="2 3">
    <name type="scientific">Culex pipiens pipiens</name>
    <name type="common">Northern house mosquito</name>
    <dbReference type="NCBI Taxonomy" id="38569"/>
    <lineage>
        <taxon>Eukaryota</taxon>
        <taxon>Metazoa</taxon>
        <taxon>Ecdysozoa</taxon>
        <taxon>Arthropoda</taxon>
        <taxon>Hexapoda</taxon>
        <taxon>Insecta</taxon>
        <taxon>Pterygota</taxon>
        <taxon>Neoptera</taxon>
        <taxon>Endopterygota</taxon>
        <taxon>Diptera</taxon>
        <taxon>Nematocera</taxon>
        <taxon>Culicoidea</taxon>
        <taxon>Culicidae</taxon>
        <taxon>Culicinae</taxon>
        <taxon>Culicini</taxon>
        <taxon>Culex</taxon>
        <taxon>Culex</taxon>
    </lineage>
</organism>
<keyword evidence="3" id="KW-1185">Reference proteome</keyword>
<dbReference type="Proteomes" id="UP001562425">
    <property type="component" value="Unassembled WGS sequence"/>
</dbReference>
<sequence length="548" mass="60910">MFWMCDTCAANFANRIFPADTFRPAPAASGASDALSSLQADVSELKAAILSLTAKIDKQPSQRPTTPLKPRGFKNGSQLARTTKHRRNGTAVGGPVTYANCGREPNTLNVTMQTVEISDEGGDELLHLYLSAFEPTTSEDDVAQLVRDFLDMEDSPKVQKLVPKGKDLSTLSFVSFKNIRGMRTKTEKLRLALMSSDYDVVVLTETWLHGNILDSEFSAIYVRPRTTPDVYTLHAESVQQILEKATDQDVVVVVGDNKLPDLVWVFDEDVGGFLPANASSDAEVALTESFLANGLVQINFLLNNRLLDLAFVNDAAAFELLQSLNSLLPIDAPHLTFVLKLEICAHTPASESIDPVAEEFDFKRCNFETLNSRLEAVYWSTMDTAGSLDDAVTEFYDQLLNVLRDTVPVRARRFRCPSRTPPWWNSQLRNLRNQLRKAPANLFARFFETVHSSQDPTVPPEQLNELATYNINLPLLTVSVAEVKKALGSVDAAKGPVPNRICRQELLQLACPSRHKHFQPFALRRCFPVGVEGRLNYPDPQIGESRQS</sequence>
<dbReference type="AlphaFoldDB" id="A0ABD1D7C3"/>
<dbReference type="EMBL" id="JBEHCU010007106">
    <property type="protein sequence ID" value="KAL1395541.1"/>
    <property type="molecule type" value="Genomic_DNA"/>
</dbReference>
<gene>
    <name evidence="2" type="ORF">pipiens_011172</name>
</gene>
<evidence type="ECO:0000313" key="3">
    <source>
        <dbReference type="Proteomes" id="UP001562425"/>
    </source>
</evidence>
<protein>
    <recommendedName>
        <fullName evidence="4">Endonuclease/exonuclease/phosphatase domain-containing protein</fullName>
    </recommendedName>
</protein>
<feature type="region of interest" description="Disordered" evidence="1">
    <location>
        <begin position="57"/>
        <end position="94"/>
    </location>
</feature>
<evidence type="ECO:0008006" key="4">
    <source>
        <dbReference type="Google" id="ProtNLM"/>
    </source>
</evidence>
<reference evidence="2 3" key="1">
    <citation type="submission" date="2024-05" db="EMBL/GenBank/DDBJ databases">
        <title>Culex pipiens pipiens assembly and annotation.</title>
        <authorList>
            <person name="Alout H."/>
            <person name="Durand T."/>
        </authorList>
    </citation>
    <scope>NUCLEOTIDE SEQUENCE [LARGE SCALE GENOMIC DNA]</scope>
    <source>
        <strain evidence="2">HA-2024</strain>
        <tissue evidence="2">Whole body</tissue>
    </source>
</reference>
<proteinExistence type="predicted"/>
<comment type="caution">
    <text evidence="2">The sequence shown here is derived from an EMBL/GenBank/DDBJ whole genome shotgun (WGS) entry which is preliminary data.</text>
</comment>
<name>A0ABD1D7C3_CULPP</name>
<evidence type="ECO:0000313" key="2">
    <source>
        <dbReference type="EMBL" id="KAL1395541.1"/>
    </source>
</evidence>
<accession>A0ABD1D7C3</accession>
<evidence type="ECO:0000256" key="1">
    <source>
        <dbReference type="SAM" id="MobiDB-lite"/>
    </source>
</evidence>